<sequence length="299" mass="34185">MALYDFMKNVKNKTTKLFTRKPKSKSNSNKGVASQKKRVTLNPRGTQILETIQKSYKKKLKRQRDIANFTKKRASRKIMSAYRSALANPNINECAICLGPMLNPSLTTTLYHCKHIFHTSCIKKWAANKYNIPRCPLCKTQILYYENPSIVKPKKTERDFMDRLIKVRIWAKYEAEQIAKASAYIENRQTQLINRTARDGSSVRMTRGHKQMLEEQISKSQTKINMHNSINYRALLLELEQQLAANIVREREIATRTDAALLQLEDDNDSTSDSTSHRYGGARCSGAPCGGARCANCMQ</sequence>
<evidence type="ECO:0000256" key="3">
    <source>
        <dbReference type="ARBA" id="ARBA00022833"/>
    </source>
</evidence>
<protein>
    <recommendedName>
        <fullName evidence="5">RING-type domain-containing protein</fullName>
    </recommendedName>
</protein>
<keyword evidence="1" id="KW-0479">Metal-binding</keyword>
<organism evidence="6">
    <name type="scientific">viral metagenome</name>
    <dbReference type="NCBI Taxonomy" id="1070528"/>
    <lineage>
        <taxon>unclassified sequences</taxon>
        <taxon>metagenomes</taxon>
        <taxon>organismal metagenomes</taxon>
    </lineage>
</organism>
<feature type="region of interest" description="Disordered" evidence="4">
    <location>
        <begin position="18"/>
        <end position="37"/>
    </location>
</feature>
<dbReference type="SMART" id="SM00184">
    <property type="entry name" value="RING"/>
    <property type="match status" value="1"/>
</dbReference>
<evidence type="ECO:0000256" key="2">
    <source>
        <dbReference type="ARBA" id="ARBA00022771"/>
    </source>
</evidence>
<feature type="domain" description="RING-type" evidence="5">
    <location>
        <begin position="94"/>
        <end position="139"/>
    </location>
</feature>
<dbReference type="EMBL" id="MN740954">
    <property type="protein sequence ID" value="QHU19669.1"/>
    <property type="molecule type" value="Genomic_DNA"/>
</dbReference>
<evidence type="ECO:0000256" key="1">
    <source>
        <dbReference type="ARBA" id="ARBA00022723"/>
    </source>
</evidence>
<dbReference type="Gene3D" id="3.30.40.10">
    <property type="entry name" value="Zinc/RING finger domain, C3HC4 (zinc finger)"/>
    <property type="match status" value="1"/>
</dbReference>
<dbReference type="CDD" id="cd16448">
    <property type="entry name" value="RING-H2"/>
    <property type="match status" value="1"/>
</dbReference>
<keyword evidence="3" id="KW-0862">Zinc</keyword>
<dbReference type="SUPFAM" id="SSF57850">
    <property type="entry name" value="RING/U-box"/>
    <property type="match status" value="1"/>
</dbReference>
<dbReference type="Pfam" id="PF13639">
    <property type="entry name" value="zf-RING_2"/>
    <property type="match status" value="1"/>
</dbReference>
<dbReference type="InterPro" id="IPR001841">
    <property type="entry name" value="Znf_RING"/>
</dbReference>
<name>A0A6C0KPX0_9ZZZZ</name>
<evidence type="ECO:0000313" key="6">
    <source>
        <dbReference type="EMBL" id="QHU19669.1"/>
    </source>
</evidence>
<feature type="region of interest" description="Disordered" evidence="4">
    <location>
        <begin position="264"/>
        <end position="283"/>
    </location>
</feature>
<proteinExistence type="predicted"/>
<dbReference type="PANTHER" id="PTHR45969">
    <property type="entry name" value="RING ZINC FINGER PROTEIN-RELATED"/>
    <property type="match status" value="1"/>
</dbReference>
<keyword evidence="2" id="KW-0863">Zinc-finger</keyword>
<dbReference type="AlphaFoldDB" id="A0A6C0KPX0"/>
<evidence type="ECO:0000256" key="4">
    <source>
        <dbReference type="SAM" id="MobiDB-lite"/>
    </source>
</evidence>
<dbReference type="GO" id="GO:0008270">
    <property type="term" value="F:zinc ion binding"/>
    <property type="evidence" value="ECO:0007669"/>
    <property type="project" value="UniProtKB-KW"/>
</dbReference>
<dbReference type="InterPro" id="IPR013083">
    <property type="entry name" value="Znf_RING/FYVE/PHD"/>
</dbReference>
<reference evidence="6" key="1">
    <citation type="journal article" date="2020" name="Nature">
        <title>Giant virus diversity and host interactions through global metagenomics.</title>
        <authorList>
            <person name="Schulz F."/>
            <person name="Roux S."/>
            <person name="Paez-Espino D."/>
            <person name="Jungbluth S."/>
            <person name="Walsh D.A."/>
            <person name="Denef V.J."/>
            <person name="McMahon K.D."/>
            <person name="Konstantinidis K.T."/>
            <person name="Eloe-Fadrosh E.A."/>
            <person name="Kyrpides N.C."/>
            <person name="Woyke T."/>
        </authorList>
    </citation>
    <scope>NUCLEOTIDE SEQUENCE</scope>
    <source>
        <strain evidence="6">GVMAG-S-3300013014-113</strain>
    </source>
</reference>
<accession>A0A6C0KPX0</accession>
<dbReference type="PROSITE" id="PS50089">
    <property type="entry name" value="ZF_RING_2"/>
    <property type="match status" value="1"/>
</dbReference>
<evidence type="ECO:0000259" key="5">
    <source>
        <dbReference type="PROSITE" id="PS50089"/>
    </source>
</evidence>